<dbReference type="InterPro" id="IPR036179">
    <property type="entry name" value="Ig-like_dom_sf"/>
</dbReference>
<evidence type="ECO:0000313" key="7">
    <source>
        <dbReference type="EMBL" id="KAK6300985.1"/>
    </source>
</evidence>
<keyword evidence="4" id="KW-1133">Transmembrane helix</keyword>
<dbReference type="Gene3D" id="2.60.40.10">
    <property type="entry name" value="Immunoglobulins"/>
    <property type="match status" value="1"/>
</dbReference>
<feature type="signal peptide" evidence="5">
    <location>
        <begin position="1"/>
        <end position="18"/>
    </location>
</feature>
<evidence type="ECO:0000259" key="6">
    <source>
        <dbReference type="SMART" id="SM00409"/>
    </source>
</evidence>
<dbReference type="Pfam" id="PF07686">
    <property type="entry name" value="V-set"/>
    <property type="match status" value="1"/>
</dbReference>
<dbReference type="SUPFAM" id="SSF48726">
    <property type="entry name" value="Immunoglobulin"/>
    <property type="match status" value="1"/>
</dbReference>
<dbReference type="SMART" id="SM00409">
    <property type="entry name" value="IG"/>
    <property type="match status" value="1"/>
</dbReference>
<evidence type="ECO:0000256" key="2">
    <source>
        <dbReference type="ARBA" id="ARBA00022692"/>
    </source>
</evidence>
<dbReference type="GO" id="GO:0005886">
    <property type="term" value="C:plasma membrane"/>
    <property type="evidence" value="ECO:0007669"/>
    <property type="project" value="TreeGrafter"/>
</dbReference>
<dbReference type="AlphaFoldDB" id="A0AAN8L8R0"/>
<reference evidence="7 8" key="1">
    <citation type="submission" date="2021-04" db="EMBL/GenBank/DDBJ databases">
        <authorList>
            <person name="De Guttry C."/>
            <person name="Zahm M."/>
            <person name="Klopp C."/>
            <person name="Cabau C."/>
            <person name="Louis A."/>
            <person name="Berthelot C."/>
            <person name="Parey E."/>
            <person name="Roest Crollius H."/>
            <person name="Montfort J."/>
            <person name="Robinson-Rechavi M."/>
            <person name="Bucao C."/>
            <person name="Bouchez O."/>
            <person name="Gislard M."/>
            <person name="Lluch J."/>
            <person name="Milhes M."/>
            <person name="Lampietro C."/>
            <person name="Lopez Roques C."/>
            <person name="Donnadieu C."/>
            <person name="Braasch I."/>
            <person name="Desvignes T."/>
            <person name="Postlethwait J."/>
            <person name="Bobe J."/>
            <person name="Wedekind C."/>
            <person name="Guiguen Y."/>
        </authorList>
    </citation>
    <scope>NUCLEOTIDE SEQUENCE [LARGE SCALE GENOMIC DNA]</scope>
    <source>
        <strain evidence="7">Cs_M1</strain>
        <tissue evidence="7">Blood</tissue>
    </source>
</reference>
<dbReference type="PANTHER" id="PTHR11860:SF87">
    <property type="entry name" value="CMRF35-LIKE MOLECULE 8"/>
    <property type="match status" value="1"/>
</dbReference>
<evidence type="ECO:0000256" key="3">
    <source>
        <dbReference type="ARBA" id="ARBA00023136"/>
    </source>
</evidence>
<protein>
    <recommendedName>
        <fullName evidence="6">Immunoglobulin domain-containing protein</fullName>
    </recommendedName>
</protein>
<evidence type="ECO:0000256" key="4">
    <source>
        <dbReference type="SAM" id="Phobius"/>
    </source>
</evidence>
<sequence length="365" mass="40108">KVFITTVTLLLALCPAESEGLAVTGLLGGQVEIKCSHKFAKSNIKYFCEDTCTGSDILVQTEDSKNYIERGRYSIDDIGDGDFTVTIKSLKMSDSGTYWCGVDRLFVDTSHEVLLTVLNAPPIQPDITRSSLRPPVIVSRTTVVITTAPPIQPDIPRSSLRPPFIVSRTSVVITTEKAVSEEPLTIATPTEAMKTDSSTGVLVYMGTGLGMVVCVLVLILIIFIRQRTRTKITTESVNSKRTAFHPIYPTPANQNLDTSCDITTTTNPCPDDIYSNVGPSTEAPETRTQGTYWCEINSWWWYHKTEVRLTVERAPSPPNPGSVTSRPLLSTTHPSTNITMATDSSNSLQSLILTMLFSPYNLFNM</sequence>
<feature type="domain" description="Immunoglobulin" evidence="6">
    <location>
        <begin position="20"/>
        <end position="118"/>
    </location>
</feature>
<evidence type="ECO:0000256" key="5">
    <source>
        <dbReference type="SAM" id="SignalP"/>
    </source>
</evidence>
<name>A0AAN8L8R0_9TELE</name>
<evidence type="ECO:0000313" key="8">
    <source>
        <dbReference type="Proteomes" id="UP001356427"/>
    </source>
</evidence>
<feature type="transmembrane region" description="Helical" evidence="4">
    <location>
        <begin position="201"/>
        <end position="224"/>
    </location>
</feature>
<proteinExistence type="predicted"/>
<dbReference type="InterPro" id="IPR013783">
    <property type="entry name" value="Ig-like_fold"/>
</dbReference>
<feature type="chain" id="PRO_5042860833" description="Immunoglobulin domain-containing protein" evidence="5">
    <location>
        <begin position="19"/>
        <end position="365"/>
    </location>
</feature>
<comment type="subcellular location">
    <subcellularLocation>
        <location evidence="1">Membrane</location>
    </subcellularLocation>
</comment>
<dbReference type="InterPro" id="IPR013106">
    <property type="entry name" value="Ig_V-set"/>
</dbReference>
<dbReference type="EMBL" id="JAGTTL010000027">
    <property type="protein sequence ID" value="KAK6300985.1"/>
    <property type="molecule type" value="Genomic_DNA"/>
</dbReference>
<keyword evidence="3 4" id="KW-0472">Membrane</keyword>
<keyword evidence="8" id="KW-1185">Reference proteome</keyword>
<accession>A0AAN8L8R0</accession>
<dbReference type="InterPro" id="IPR003599">
    <property type="entry name" value="Ig_sub"/>
</dbReference>
<dbReference type="InterPro" id="IPR050671">
    <property type="entry name" value="CD300_family_receptors"/>
</dbReference>
<keyword evidence="5" id="KW-0732">Signal</keyword>
<feature type="non-terminal residue" evidence="7">
    <location>
        <position position="1"/>
    </location>
</feature>
<dbReference type="PANTHER" id="PTHR11860">
    <property type="entry name" value="POLYMERIC-IMMUNOGLOBULIN RECEPTOR"/>
    <property type="match status" value="1"/>
</dbReference>
<dbReference type="GO" id="GO:0004888">
    <property type="term" value="F:transmembrane signaling receptor activity"/>
    <property type="evidence" value="ECO:0007669"/>
    <property type="project" value="TreeGrafter"/>
</dbReference>
<evidence type="ECO:0000256" key="1">
    <source>
        <dbReference type="ARBA" id="ARBA00004370"/>
    </source>
</evidence>
<gene>
    <name evidence="7" type="ORF">J4Q44_G00290830</name>
</gene>
<keyword evidence="2 4" id="KW-0812">Transmembrane</keyword>
<organism evidence="7 8">
    <name type="scientific">Coregonus suidteri</name>
    <dbReference type="NCBI Taxonomy" id="861788"/>
    <lineage>
        <taxon>Eukaryota</taxon>
        <taxon>Metazoa</taxon>
        <taxon>Chordata</taxon>
        <taxon>Craniata</taxon>
        <taxon>Vertebrata</taxon>
        <taxon>Euteleostomi</taxon>
        <taxon>Actinopterygii</taxon>
        <taxon>Neopterygii</taxon>
        <taxon>Teleostei</taxon>
        <taxon>Protacanthopterygii</taxon>
        <taxon>Salmoniformes</taxon>
        <taxon>Salmonidae</taxon>
        <taxon>Coregoninae</taxon>
        <taxon>Coregonus</taxon>
    </lineage>
</organism>
<dbReference type="Proteomes" id="UP001356427">
    <property type="component" value="Unassembled WGS sequence"/>
</dbReference>
<comment type="caution">
    <text evidence="7">The sequence shown here is derived from an EMBL/GenBank/DDBJ whole genome shotgun (WGS) entry which is preliminary data.</text>
</comment>